<sequence length="129" mass="14882">MATNKILNTFAEIISQLKEVPDNKIDLQHLNNTEEKLQDILSQLQFELLNAQKQKNWEKVNKFKLAVSECQLTLNKVRAAIINVSIIGINQNNLAQMQKILEEIDTARKTQVNIDLAIRLLGFLRRLFL</sequence>
<reference evidence="2 3" key="1">
    <citation type="journal article" date="2020" name="ISME J.">
        <title>Comparative genomics reveals insights into cyanobacterial evolution and habitat adaptation.</title>
        <authorList>
            <person name="Chen M.Y."/>
            <person name="Teng W.K."/>
            <person name="Zhao L."/>
            <person name="Hu C.X."/>
            <person name="Zhou Y.K."/>
            <person name="Han B.P."/>
            <person name="Song L.R."/>
            <person name="Shu W.S."/>
        </authorList>
    </citation>
    <scope>NUCLEOTIDE SEQUENCE [LARGE SCALE GENOMIC DNA]</scope>
    <source>
        <strain evidence="2 3">FACHB-838</strain>
    </source>
</reference>
<dbReference type="Proteomes" id="UP000623440">
    <property type="component" value="Unassembled WGS sequence"/>
</dbReference>
<evidence type="ECO:0000313" key="2">
    <source>
        <dbReference type="EMBL" id="MBD2529085.1"/>
    </source>
</evidence>
<evidence type="ECO:0000313" key="3">
    <source>
        <dbReference type="Proteomes" id="UP000623440"/>
    </source>
</evidence>
<gene>
    <name evidence="2" type="ORF">H6G97_05675</name>
</gene>
<feature type="coiled-coil region" evidence="1">
    <location>
        <begin position="27"/>
        <end position="54"/>
    </location>
</feature>
<accession>A0ABR8DJK8</accession>
<proteinExistence type="predicted"/>
<keyword evidence="1" id="KW-0175">Coiled coil</keyword>
<comment type="caution">
    <text evidence="2">The sequence shown here is derived from an EMBL/GenBank/DDBJ whole genome shotgun (WGS) entry which is preliminary data.</text>
</comment>
<evidence type="ECO:0000256" key="1">
    <source>
        <dbReference type="SAM" id="Coils"/>
    </source>
</evidence>
<dbReference type="EMBL" id="JACJSI010000007">
    <property type="protein sequence ID" value="MBD2529085.1"/>
    <property type="molecule type" value="Genomic_DNA"/>
</dbReference>
<keyword evidence="3" id="KW-1185">Reference proteome</keyword>
<protein>
    <submittedName>
        <fullName evidence="2">Uncharacterized protein</fullName>
    </submittedName>
</protein>
<dbReference type="RefSeq" id="WP_190939709.1">
    <property type="nucleotide sequence ID" value="NZ_JACJSI010000007.1"/>
</dbReference>
<name>A0ABR8DJK8_9NOSO</name>
<organism evidence="2 3">
    <name type="scientific">Nostoc flagelliforme FACHB-838</name>
    <dbReference type="NCBI Taxonomy" id="2692904"/>
    <lineage>
        <taxon>Bacteria</taxon>
        <taxon>Bacillati</taxon>
        <taxon>Cyanobacteriota</taxon>
        <taxon>Cyanophyceae</taxon>
        <taxon>Nostocales</taxon>
        <taxon>Nostocaceae</taxon>
        <taxon>Nostoc</taxon>
    </lineage>
</organism>